<keyword evidence="3" id="KW-1185">Reference proteome</keyword>
<evidence type="ECO:0000313" key="3">
    <source>
        <dbReference type="Proteomes" id="UP000297861"/>
    </source>
</evidence>
<feature type="domain" description="DUF6591" evidence="1">
    <location>
        <begin position="136"/>
        <end position="232"/>
    </location>
</feature>
<evidence type="ECO:0000313" key="2">
    <source>
        <dbReference type="EMBL" id="TFD97832.1"/>
    </source>
</evidence>
<dbReference type="Pfam" id="PF20234">
    <property type="entry name" value="DUF6591"/>
    <property type="match status" value="1"/>
</dbReference>
<evidence type="ECO:0000259" key="1">
    <source>
        <dbReference type="Pfam" id="PF20234"/>
    </source>
</evidence>
<comment type="caution">
    <text evidence="2">The sequence shown here is derived from an EMBL/GenBank/DDBJ whole genome shotgun (WGS) entry which is preliminary data.</text>
</comment>
<dbReference type="Proteomes" id="UP000297861">
    <property type="component" value="Unassembled WGS sequence"/>
</dbReference>
<accession>A0A4Y8L8L3</accession>
<sequence>MSCSDSKTIKVENAQIIDGNNNITGFIKVIENSYNIKSITIGTSEGSEIGVETTIEFKVLKDCSMYAFEEQSTYLLPKDKNGNVIRDDQNDSVKMTPQYLDDYNLINSSIGNRPKVTFIYMSPNNETQKNILENISSFEILVKTKKKEIPKELSPDSNKTSSSEWDKVLDSYEKYIDQYAKLYKKAQAGDMSAMTEYASMLEKANDLSSKLNGAKSDMSAAQIARFTKLQAKLISAVQ</sequence>
<protein>
    <recommendedName>
        <fullName evidence="1">DUF6591 domain-containing protein</fullName>
    </recommendedName>
</protein>
<gene>
    <name evidence="2" type="ORF">E2605_04240</name>
</gene>
<reference evidence="2 3" key="1">
    <citation type="submission" date="2019-03" db="EMBL/GenBank/DDBJ databases">
        <title>San Antonio Military Medical Center submission to MRSN (WRAIR), pending publication.</title>
        <authorList>
            <person name="Blyth D.M."/>
            <person name="Mccarthy S.L."/>
            <person name="Schall S.E."/>
            <person name="Stam J.A."/>
            <person name="Ong A.C."/>
            <person name="Mcgann P.T."/>
        </authorList>
    </citation>
    <scope>NUCLEOTIDE SEQUENCE [LARGE SCALE GENOMIC DNA]</scope>
    <source>
        <strain evidence="2 3">MRSN571793</strain>
    </source>
</reference>
<dbReference type="InterPro" id="IPR046526">
    <property type="entry name" value="DUF6591"/>
</dbReference>
<dbReference type="AlphaFoldDB" id="A0A4Y8L8L3"/>
<dbReference type="EMBL" id="SOML01000002">
    <property type="protein sequence ID" value="TFD97832.1"/>
    <property type="molecule type" value="Genomic_DNA"/>
</dbReference>
<organism evidence="2 3">
    <name type="scientific">Dysgonomonas capnocytophagoides</name>
    <dbReference type="NCBI Taxonomy" id="45254"/>
    <lineage>
        <taxon>Bacteria</taxon>
        <taxon>Pseudomonadati</taxon>
        <taxon>Bacteroidota</taxon>
        <taxon>Bacteroidia</taxon>
        <taxon>Bacteroidales</taxon>
        <taxon>Dysgonomonadaceae</taxon>
        <taxon>Dysgonomonas</taxon>
    </lineage>
</organism>
<proteinExistence type="predicted"/>
<name>A0A4Y8L8L3_9BACT</name>